<evidence type="ECO:0000256" key="14">
    <source>
        <dbReference type="ARBA" id="ARBA00032796"/>
    </source>
</evidence>
<keyword evidence="5 15" id="KW-0808">Transferase</keyword>
<name>A0A0M8ZUN4_9HYME</name>
<evidence type="ECO:0000256" key="2">
    <source>
        <dbReference type="ARBA" id="ARBA00018369"/>
    </source>
</evidence>
<protein>
    <recommendedName>
        <fullName evidence="2">Dimethyladenosine transferase 2, mitochondrial</fullName>
    </recommendedName>
    <alternativeName>
        <fullName evidence="12">Mitochondrial 12S rRNA dimethylase 2</fullName>
    </alternativeName>
    <alternativeName>
        <fullName evidence="13">Mitochondrial transcription factor B2</fullName>
    </alternativeName>
    <alternativeName>
        <fullName evidence="14">S-adenosylmethionine-6-N', N'-adenosyl(rRNA) dimethyltransferase 2</fullName>
    </alternativeName>
</protein>
<evidence type="ECO:0000256" key="4">
    <source>
        <dbReference type="ARBA" id="ARBA00022603"/>
    </source>
</evidence>
<keyword evidence="4" id="KW-0489">Methyltransferase</keyword>
<evidence type="ECO:0000256" key="5">
    <source>
        <dbReference type="ARBA" id="ARBA00022679"/>
    </source>
</evidence>
<organism evidence="15 16">
    <name type="scientific">Melipona quadrifasciata</name>
    <dbReference type="NCBI Taxonomy" id="166423"/>
    <lineage>
        <taxon>Eukaryota</taxon>
        <taxon>Metazoa</taxon>
        <taxon>Ecdysozoa</taxon>
        <taxon>Arthropoda</taxon>
        <taxon>Hexapoda</taxon>
        <taxon>Insecta</taxon>
        <taxon>Pterygota</taxon>
        <taxon>Neoptera</taxon>
        <taxon>Endopterygota</taxon>
        <taxon>Hymenoptera</taxon>
        <taxon>Apocrita</taxon>
        <taxon>Aculeata</taxon>
        <taxon>Apoidea</taxon>
        <taxon>Anthophila</taxon>
        <taxon>Apidae</taxon>
        <taxon>Melipona</taxon>
    </lineage>
</organism>
<evidence type="ECO:0000313" key="16">
    <source>
        <dbReference type="Proteomes" id="UP000053105"/>
    </source>
</evidence>
<evidence type="ECO:0000256" key="6">
    <source>
        <dbReference type="ARBA" id="ARBA00022691"/>
    </source>
</evidence>
<evidence type="ECO:0000256" key="1">
    <source>
        <dbReference type="ARBA" id="ARBA00004173"/>
    </source>
</evidence>
<comment type="subcellular location">
    <subcellularLocation>
        <location evidence="1">Mitochondrion</location>
    </subcellularLocation>
</comment>
<keyword evidence="16" id="KW-1185">Reference proteome</keyword>
<dbReference type="STRING" id="166423.A0A0M8ZUN4"/>
<keyword evidence="7" id="KW-0694">RNA-binding</keyword>
<dbReference type="SUPFAM" id="SSF53335">
    <property type="entry name" value="S-adenosyl-L-methionine-dependent methyltransferases"/>
    <property type="match status" value="1"/>
</dbReference>
<evidence type="ECO:0000256" key="11">
    <source>
        <dbReference type="ARBA" id="ARBA00023163"/>
    </source>
</evidence>
<evidence type="ECO:0000256" key="9">
    <source>
        <dbReference type="ARBA" id="ARBA00023015"/>
    </source>
</evidence>
<evidence type="ECO:0000313" key="15">
    <source>
        <dbReference type="EMBL" id="KOX70356.1"/>
    </source>
</evidence>
<proteinExistence type="predicted"/>
<dbReference type="InterPro" id="IPR029063">
    <property type="entry name" value="SAM-dependent_MTases_sf"/>
</dbReference>
<dbReference type="GO" id="GO:0000179">
    <property type="term" value="F:rRNA (adenine-N6,N6-)-dimethyltransferase activity"/>
    <property type="evidence" value="ECO:0007669"/>
    <property type="project" value="TreeGrafter"/>
</dbReference>
<keyword evidence="8" id="KW-0809">Transit peptide</keyword>
<evidence type="ECO:0000256" key="10">
    <source>
        <dbReference type="ARBA" id="ARBA00023128"/>
    </source>
</evidence>
<dbReference type="GO" id="GO:0006391">
    <property type="term" value="P:transcription initiation at mitochondrial promoter"/>
    <property type="evidence" value="ECO:0007669"/>
    <property type="project" value="TreeGrafter"/>
</dbReference>
<dbReference type="PANTHER" id="PTHR11727:SF13">
    <property type="entry name" value="DIMETHYLADENOSINE TRANSFERASE 2, MITOCHONDRIAL"/>
    <property type="match status" value="1"/>
</dbReference>
<dbReference type="Gene3D" id="3.40.50.150">
    <property type="entry name" value="Vaccinia Virus protein VP39"/>
    <property type="match status" value="1"/>
</dbReference>
<dbReference type="GO" id="GO:0003723">
    <property type="term" value="F:RNA binding"/>
    <property type="evidence" value="ECO:0007669"/>
    <property type="project" value="UniProtKB-KW"/>
</dbReference>
<keyword evidence="6" id="KW-0949">S-adenosyl-L-methionine</keyword>
<evidence type="ECO:0000256" key="12">
    <source>
        <dbReference type="ARBA" id="ARBA00029708"/>
    </source>
</evidence>
<dbReference type="EMBL" id="KQ435863">
    <property type="protein sequence ID" value="KOX70356.1"/>
    <property type="molecule type" value="Genomic_DNA"/>
</dbReference>
<dbReference type="InterPro" id="IPR001737">
    <property type="entry name" value="KsgA/Erm"/>
</dbReference>
<gene>
    <name evidence="15" type="ORF">WN51_04759</name>
</gene>
<sequence>MLCHKLITLSISCTLRISKLHNNVNFSFTKKNRWCSNIMHLPESIHSNKHLDVKKSNKNKISPALSNYLENIDPTFRERIIEDYTSLNLKNINPYLISDEISNEFATLIKDDLLKNMSHVIELNPGYGLLTRKLLEANVPFIHLYEYHTEFYPELQRLQEIFPNRLSISKADLQNMSKMLNLKLASQVPTKPNKYLCELFANVPKRNWEEENCMKIIGTVINFSFIRHLIMSVVFQTGFMMHGRTILYLALSPIIWNKLMHRSKKSLKTYILFRTLFDHTLFGTLDGKGFLPWQKIKKSNITDNHLFYVIKLEPKPNLLLLFGEKEGVIYFWYFIRHYFYRPTLRVIPSLEKIIPGIGIKLIEKNYDIFTQFEELNTDQIIDIYIELKSCPGFKESAFLSSANIIRKICDPYVNIQENEINQL</sequence>
<reference evidence="15 16" key="1">
    <citation type="submission" date="2015-07" db="EMBL/GenBank/DDBJ databases">
        <title>The genome of Melipona quadrifasciata.</title>
        <authorList>
            <person name="Pan H."/>
            <person name="Kapheim K."/>
        </authorList>
    </citation>
    <scope>NUCLEOTIDE SEQUENCE [LARGE SCALE GENOMIC DNA]</scope>
    <source>
        <strain evidence="15">0111107301</strain>
        <tissue evidence="15">Whole body</tissue>
    </source>
</reference>
<evidence type="ECO:0000256" key="3">
    <source>
        <dbReference type="ARBA" id="ARBA00022552"/>
    </source>
</evidence>
<keyword evidence="9" id="KW-0805">Transcription regulation</keyword>
<dbReference type="Proteomes" id="UP000053105">
    <property type="component" value="Unassembled WGS sequence"/>
</dbReference>
<dbReference type="GO" id="GO:0005759">
    <property type="term" value="C:mitochondrial matrix"/>
    <property type="evidence" value="ECO:0007669"/>
    <property type="project" value="TreeGrafter"/>
</dbReference>
<dbReference type="AlphaFoldDB" id="A0A0M8ZUN4"/>
<dbReference type="OrthoDB" id="9895503at2759"/>
<keyword evidence="11" id="KW-0804">Transcription</keyword>
<keyword evidence="3" id="KW-0698">rRNA processing</keyword>
<dbReference type="GO" id="GO:0034246">
    <property type="term" value="F:mitochondrial transcription factor activity"/>
    <property type="evidence" value="ECO:0007669"/>
    <property type="project" value="TreeGrafter"/>
</dbReference>
<accession>A0A0M8ZUN4</accession>
<dbReference type="PANTHER" id="PTHR11727">
    <property type="entry name" value="DIMETHYLADENOSINE TRANSFERASE"/>
    <property type="match status" value="1"/>
</dbReference>
<evidence type="ECO:0000256" key="7">
    <source>
        <dbReference type="ARBA" id="ARBA00022884"/>
    </source>
</evidence>
<keyword evidence="10" id="KW-0496">Mitochondrion</keyword>
<evidence type="ECO:0000256" key="13">
    <source>
        <dbReference type="ARBA" id="ARBA00031609"/>
    </source>
</evidence>
<evidence type="ECO:0000256" key="8">
    <source>
        <dbReference type="ARBA" id="ARBA00022946"/>
    </source>
</evidence>